<organism evidence="1 2">
    <name type="scientific">Discina gigas</name>
    <dbReference type="NCBI Taxonomy" id="1032678"/>
    <lineage>
        <taxon>Eukaryota</taxon>
        <taxon>Fungi</taxon>
        <taxon>Dikarya</taxon>
        <taxon>Ascomycota</taxon>
        <taxon>Pezizomycotina</taxon>
        <taxon>Pezizomycetes</taxon>
        <taxon>Pezizales</taxon>
        <taxon>Discinaceae</taxon>
        <taxon>Discina</taxon>
    </lineage>
</organism>
<dbReference type="InterPro" id="IPR032675">
    <property type="entry name" value="LRR_dom_sf"/>
</dbReference>
<gene>
    <name evidence="1" type="ORF">Q9L58_005354</name>
</gene>
<proteinExistence type="predicted"/>
<sequence>MPSFEDLPFEILSEILTIAAELNASDAVSYTYGLSQAPRSLQRFPIQKYVRGRVPQDIHRWNLVDSFRLVNSRWHNWALSFALREIYVRRWRGGEQWMNKEEFKEQTDATYIHPVVYQDPYKSIKSTARLFTDYPQIAGHTRRIWFNGIYQFDTNKYIFQVLHNAVNVRTVAIPWTTVRYGGEEEWQRLMSFPRLTSLEFLTVGLTNSQTKVEKNLTDSGVLRTGNGLDFSGLRRFKIFGDSNLMPLTDEDLFFISRTAVNLEEIHITGATSVTIKGVAALVAASSQTLKLLEFKPLSDDGFQHPSSDVDLEVHICSLLASCPRLKDLAITVPACCPDLFSCIAGRWHETVRIRIAGHGICRTSGLTMETNIEKFVDILESARSLVAPEARKGKDELDIEIAVGNFLFEVKTGFVHGNYREAKKLSEMTWAPEEFPTTKGPYGHTGLYGDSDNVKGEWTCIPERDFFDAMRWGLLKFNT</sequence>
<protein>
    <recommendedName>
        <fullName evidence="3">F-box domain-containing protein</fullName>
    </recommendedName>
</protein>
<evidence type="ECO:0000313" key="2">
    <source>
        <dbReference type="Proteomes" id="UP001447188"/>
    </source>
</evidence>
<evidence type="ECO:0000313" key="1">
    <source>
        <dbReference type="EMBL" id="KAL0635719.1"/>
    </source>
</evidence>
<dbReference type="Gene3D" id="3.80.10.10">
    <property type="entry name" value="Ribonuclease Inhibitor"/>
    <property type="match status" value="1"/>
</dbReference>
<comment type="caution">
    <text evidence="1">The sequence shown here is derived from an EMBL/GenBank/DDBJ whole genome shotgun (WGS) entry which is preliminary data.</text>
</comment>
<accession>A0ABR3GIG5</accession>
<evidence type="ECO:0008006" key="3">
    <source>
        <dbReference type="Google" id="ProtNLM"/>
    </source>
</evidence>
<dbReference type="Proteomes" id="UP001447188">
    <property type="component" value="Unassembled WGS sequence"/>
</dbReference>
<dbReference type="EMBL" id="JBBBZM010000064">
    <property type="protein sequence ID" value="KAL0635719.1"/>
    <property type="molecule type" value="Genomic_DNA"/>
</dbReference>
<name>A0ABR3GIG5_9PEZI</name>
<keyword evidence="2" id="KW-1185">Reference proteome</keyword>
<reference evidence="1 2" key="1">
    <citation type="submission" date="2024-02" db="EMBL/GenBank/DDBJ databases">
        <title>Discinaceae phylogenomics.</title>
        <authorList>
            <person name="Dirks A.C."/>
            <person name="James T.Y."/>
        </authorList>
    </citation>
    <scope>NUCLEOTIDE SEQUENCE [LARGE SCALE GENOMIC DNA]</scope>
    <source>
        <strain evidence="1 2">ACD0624</strain>
    </source>
</reference>